<keyword evidence="5 6" id="KW-0472">Membrane</keyword>
<dbReference type="Pfam" id="PF03176">
    <property type="entry name" value="MMPL"/>
    <property type="match status" value="1"/>
</dbReference>
<dbReference type="EMBL" id="AP027081">
    <property type="protein sequence ID" value="BDU75197.1"/>
    <property type="molecule type" value="Genomic_DNA"/>
</dbReference>
<dbReference type="KEGG" id="msea:METESE_01550"/>
<dbReference type="Proteomes" id="UP001228113">
    <property type="component" value="Chromosome"/>
</dbReference>
<dbReference type="Gene3D" id="1.20.1640.10">
    <property type="entry name" value="Multidrug efflux transporter AcrB transmembrane domain"/>
    <property type="match status" value="2"/>
</dbReference>
<keyword evidence="3 6" id="KW-0812">Transmembrane</keyword>
<feature type="transmembrane region" description="Helical" evidence="6">
    <location>
        <begin position="406"/>
        <end position="432"/>
    </location>
</feature>
<dbReference type="InterPro" id="IPR004869">
    <property type="entry name" value="MMPL_dom"/>
</dbReference>
<evidence type="ECO:0000313" key="8">
    <source>
        <dbReference type="EMBL" id="BDU75197.1"/>
    </source>
</evidence>
<feature type="transmembrane region" description="Helical" evidence="6">
    <location>
        <begin position="312"/>
        <end position="330"/>
    </location>
</feature>
<feature type="transmembrane region" description="Helical" evidence="6">
    <location>
        <begin position="438"/>
        <end position="462"/>
    </location>
</feature>
<organism evidence="8 9">
    <name type="scientific">Mesoterricola sediminis</name>
    <dbReference type="NCBI Taxonomy" id="2927980"/>
    <lineage>
        <taxon>Bacteria</taxon>
        <taxon>Pseudomonadati</taxon>
        <taxon>Acidobacteriota</taxon>
        <taxon>Holophagae</taxon>
        <taxon>Holophagales</taxon>
        <taxon>Holophagaceae</taxon>
        <taxon>Mesoterricola</taxon>
    </lineage>
</organism>
<dbReference type="SUPFAM" id="SSF82866">
    <property type="entry name" value="Multidrug efflux transporter AcrB transmembrane domain"/>
    <property type="match status" value="2"/>
</dbReference>
<keyword evidence="9" id="KW-1185">Reference proteome</keyword>
<dbReference type="AlphaFoldDB" id="A0AA48GW64"/>
<evidence type="ECO:0000256" key="4">
    <source>
        <dbReference type="ARBA" id="ARBA00022989"/>
    </source>
</evidence>
<dbReference type="PANTHER" id="PTHR33406">
    <property type="entry name" value="MEMBRANE PROTEIN MJ1562-RELATED"/>
    <property type="match status" value="1"/>
</dbReference>
<evidence type="ECO:0000256" key="5">
    <source>
        <dbReference type="ARBA" id="ARBA00023136"/>
    </source>
</evidence>
<dbReference type="PANTHER" id="PTHR33406:SF13">
    <property type="entry name" value="MEMBRANE PROTEIN YDFJ"/>
    <property type="match status" value="1"/>
</dbReference>
<reference evidence="8" key="1">
    <citation type="journal article" date="2023" name="Int. J. Syst. Evol. Microbiol.">
        <title>Mesoterricola silvestris gen. nov., sp. nov., Mesoterricola sediminis sp. nov., Geothrix oryzae sp. nov., Geothrix edaphica sp. nov., Geothrix rubra sp. nov., and Geothrix limicola sp. nov., six novel members of Acidobacteriota isolated from soils.</title>
        <authorList>
            <person name="Itoh H."/>
            <person name="Sugisawa Y."/>
            <person name="Mise K."/>
            <person name="Xu Z."/>
            <person name="Kuniyasu M."/>
            <person name="Ushijima N."/>
            <person name="Kawano K."/>
            <person name="Kobayashi E."/>
            <person name="Shiratori Y."/>
            <person name="Masuda Y."/>
            <person name="Senoo K."/>
        </authorList>
    </citation>
    <scope>NUCLEOTIDE SEQUENCE</scope>
    <source>
        <strain evidence="8">W786</strain>
    </source>
</reference>
<comment type="subcellular location">
    <subcellularLocation>
        <location evidence="1">Cell membrane</location>
        <topology evidence="1">Multi-pass membrane protein</topology>
    </subcellularLocation>
</comment>
<feature type="transmembrane region" description="Helical" evidence="6">
    <location>
        <begin position="733"/>
        <end position="754"/>
    </location>
</feature>
<evidence type="ECO:0000259" key="7">
    <source>
        <dbReference type="Pfam" id="PF03176"/>
    </source>
</evidence>
<name>A0AA48GW64_9BACT</name>
<accession>A0AA48GW64</accession>
<proteinExistence type="predicted"/>
<feature type="transmembrane region" description="Helical" evidence="6">
    <location>
        <begin position="823"/>
        <end position="846"/>
    </location>
</feature>
<feature type="transmembrane region" description="Helical" evidence="6">
    <location>
        <begin position="337"/>
        <end position="358"/>
    </location>
</feature>
<feature type="transmembrane region" description="Helical" evidence="6">
    <location>
        <begin position="760"/>
        <end position="782"/>
    </location>
</feature>
<gene>
    <name evidence="8" type="ORF">METESE_01550</name>
</gene>
<feature type="transmembrane region" description="Helical" evidence="6">
    <location>
        <begin position="707"/>
        <end position="726"/>
    </location>
</feature>
<keyword evidence="4 6" id="KW-1133">Transmembrane helix</keyword>
<feature type="domain" description="Membrane transport protein MMPL" evidence="7">
    <location>
        <begin position="270"/>
        <end position="489"/>
    </location>
</feature>
<evidence type="ECO:0000256" key="2">
    <source>
        <dbReference type="ARBA" id="ARBA00022475"/>
    </source>
</evidence>
<evidence type="ECO:0000256" key="6">
    <source>
        <dbReference type="SAM" id="Phobius"/>
    </source>
</evidence>
<feature type="transmembrane region" description="Helical" evidence="6">
    <location>
        <begin position="364"/>
        <end position="385"/>
    </location>
</feature>
<sequence>MGKGILRGLLRIHLRRPAWLWAALAALTLALGLGVLRVERRLDLMSLLPTDNPVVRASIEAGVGQQELLWLAAEGGEADLEAREAWAEHLVDALLTDGGVPLNGMGGEGRISPPIPVPEARGASLWPPLLAAGSLLEGDAAVTRLVTEQAYALAPMLLGDRLAPLRDPAEVRRRFQATAKALASPDPARARLAQLDPLQLAQGVSERDATRLRVLSDARAFPLKLRTGYLVSRDARFVLVPLVLDFPSGDARATSRLLLWLGQGATGPLPATASRAQVLRALAPAEGRPFAIQATGAHAIAWHESHILTREVLLSLALSFILIGLVYWIGFRTLAGYGFVVIPLLLGMLWALGLTGWVLGRLNLMAAAFGAVLLGVGDDVGILLFSRYRDERQAGRSKALALRAALLSTGPGVIAGGLATAAAFLACVAAPFPGFRDLGLTAGLGLLACMASSFLVLPALLLTLDQGRGTFAPAAGAHAALPPLRPWKPVAAAVALVLAVAGIKGLRWEEDLRRFRQQGNPALALQESLGRVLGAGLQPLAVQIPLDDPENLPRLWNALAEPLRKEGIPMPAWQVPEPELRRVLASDTWYNRTLEEAAAAGLDPTALERPLAALRRSAQDPLNVPRSLQSLIPPMKALPERGAPRGAAWKPAPRADAPAPAPATFTLPLRLPEAAQERVQPAIEAAGARMVGTRPLFKAIKAVARDALREVILLALGAVLAVVAVFGRRPRFLAMALLPLAASQAGTLGILGWTGEPLTFLSLVAIPIALGVSVDTAMNLLHRSRLEPGAAAKVARVNAVCAGTTLAGFGGLVFSGYRGLRGLGLAALGGVALALLATQWLLPWVLEKWPLHRRRP</sequence>
<keyword evidence="2" id="KW-1003">Cell membrane</keyword>
<dbReference type="GO" id="GO:0005886">
    <property type="term" value="C:plasma membrane"/>
    <property type="evidence" value="ECO:0007669"/>
    <property type="project" value="UniProtKB-SubCell"/>
</dbReference>
<evidence type="ECO:0000256" key="1">
    <source>
        <dbReference type="ARBA" id="ARBA00004651"/>
    </source>
</evidence>
<protein>
    <submittedName>
        <fullName evidence="8">Exporter</fullName>
    </submittedName>
</protein>
<evidence type="ECO:0000256" key="3">
    <source>
        <dbReference type="ARBA" id="ARBA00022692"/>
    </source>
</evidence>
<feature type="transmembrane region" description="Helical" evidence="6">
    <location>
        <begin position="794"/>
        <end position="817"/>
    </location>
</feature>
<evidence type="ECO:0000313" key="9">
    <source>
        <dbReference type="Proteomes" id="UP001228113"/>
    </source>
</evidence>
<dbReference type="InterPro" id="IPR050545">
    <property type="entry name" value="Mycobact_MmpL"/>
</dbReference>
<dbReference type="RefSeq" id="WP_316410897.1">
    <property type="nucleotide sequence ID" value="NZ_AP027081.1"/>
</dbReference>